<dbReference type="eggNOG" id="COG2197">
    <property type="taxonomic scope" value="Bacteria"/>
</dbReference>
<feature type="domain" description="HTH luxR-type" evidence="4">
    <location>
        <begin position="190"/>
        <end position="254"/>
    </location>
</feature>
<sequence>MEKLKENEWNTINDMLLEIYTIRTLQEFTVTLLKMFRMIIPYTKGYFIVFDEEGNIENKKSYFINMSEESKKKYISDFYEIDYLKYVLDFAKSTKIYRDTDILENDIRKKTEFYKNFLHQEDIPYGCGILCVKDRETVGIINLFRSEDFGDFTNKDMYILDILKQHLTNIICRLTNRDNDNFMSRGNSEDFVSRYELSEREGEITELLKIGYSNAEIGEKLIISISTVKKHIYNIYMKTGVKSRTQLIALLNET</sequence>
<evidence type="ECO:0000313" key="6">
    <source>
        <dbReference type="Proteomes" id="UP000019426"/>
    </source>
</evidence>
<dbReference type="PANTHER" id="PTHR44688">
    <property type="entry name" value="DNA-BINDING TRANSCRIPTIONAL ACTIVATOR DEVR_DOSR"/>
    <property type="match status" value="1"/>
</dbReference>
<gene>
    <name evidence="5" type="ORF">CM240_3175</name>
</gene>
<dbReference type="SMART" id="SM00421">
    <property type="entry name" value="HTH_LUXR"/>
    <property type="match status" value="1"/>
</dbReference>
<accession>W6S7A4</accession>
<dbReference type="Gene3D" id="1.10.10.10">
    <property type="entry name" value="Winged helix-like DNA-binding domain superfamily/Winged helix DNA-binding domain"/>
    <property type="match status" value="1"/>
</dbReference>
<dbReference type="PANTHER" id="PTHR44688:SF16">
    <property type="entry name" value="DNA-BINDING TRANSCRIPTIONAL ACTIVATOR DEVR_DOSR"/>
    <property type="match status" value="1"/>
</dbReference>
<dbReference type="AlphaFoldDB" id="W6S7A4"/>
<dbReference type="GO" id="GO:0003677">
    <property type="term" value="F:DNA binding"/>
    <property type="evidence" value="ECO:0007669"/>
    <property type="project" value="UniProtKB-KW"/>
</dbReference>
<protein>
    <recommendedName>
        <fullName evidence="4">HTH luxR-type domain-containing protein</fullName>
    </recommendedName>
</protein>
<dbReference type="OrthoDB" id="1662986at2"/>
<dbReference type="InterPro" id="IPR016032">
    <property type="entry name" value="Sig_transdc_resp-reg_C-effctor"/>
</dbReference>
<proteinExistence type="predicted"/>
<dbReference type="EMBL" id="HG917869">
    <property type="protein sequence ID" value="CDM70292.1"/>
    <property type="molecule type" value="Genomic_DNA"/>
</dbReference>
<name>W6S7A4_9CLOT</name>
<dbReference type="Proteomes" id="UP000019426">
    <property type="component" value="Chromosome M2/40_rep2"/>
</dbReference>
<dbReference type="RefSeq" id="WP_044040440.1">
    <property type="nucleotide sequence ID" value="NZ_HG917869.1"/>
</dbReference>
<dbReference type="STRING" id="1216932.CM240_3175"/>
<dbReference type="GO" id="GO:0006355">
    <property type="term" value="P:regulation of DNA-templated transcription"/>
    <property type="evidence" value="ECO:0007669"/>
    <property type="project" value="InterPro"/>
</dbReference>
<reference evidence="5 6" key="1">
    <citation type="submission" date="2013-11" db="EMBL/GenBank/DDBJ databases">
        <title>Complete genome sequence of Clostridum sp. M2/40.</title>
        <authorList>
            <person name="Wibberg D."/>
            <person name="Puehler A."/>
            <person name="Schlueter A."/>
        </authorList>
    </citation>
    <scope>NUCLEOTIDE SEQUENCE [LARGE SCALE GENOMIC DNA]</scope>
    <source>
        <strain evidence="6">M2/40</strain>
    </source>
</reference>
<dbReference type="PROSITE" id="PS00622">
    <property type="entry name" value="HTH_LUXR_1"/>
    <property type="match status" value="1"/>
</dbReference>
<dbReference type="PRINTS" id="PR00038">
    <property type="entry name" value="HTHLUXR"/>
</dbReference>
<dbReference type="CDD" id="cd06170">
    <property type="entry name" value="LuxR_C_like"/>
    <property type="match status" value="1"/>
</dbReference>
<keyword evidence="6" id="KW-1185">Reference proteome</keyword>
<keyword evidence="2" id="KW-0238">DNA-binding</keyword>
<organism evidence="5 6">
    <name type="scientific">Clostridium bornimense</name>
    <dbReference type="NCBI Taxonomy" id="1216932"/>
    <lineage>
        <taxon>Bacteria</taxon>
        <taxon>Bacillati</taxon>
        <taxon>Bacillota</taxon>
        <taxon>Clostridia</taxon>
        <taxon>Eubacteriales</taxon>
        <taxon>Clostridiaceae</taxon>
        <taxon>Clostridium</taxon>
    </lineage>
</organism>
<evidence type="ECO:0000256" key="2">
    <source>
        <dbReference type="ARBA" id="ARBA00023125"/>
    </source>
</evidence>
<dbReference type="KEGG" id="clt:CM240_3175"/>
<dbReference type="HOGENOM" id="CLU_088868_0_0_9"/>
<dbReference type="PROSITE" id="PS50043">
    <property type="entry name" value="HTH_LUXR_2"/>
    <property type="match status" value="1"/>
</dbReference>
<dbReference type="InterPro" id="IPR036388">
    <property type="entry name" value="WH-like_DNA-bd_sf"/>
</dbReference>
<dbReference type="InterPro" id="IPR000792">
    <property type="entry name" value="Tscrpt_reg_LuxR_C"/>
</dbReference>
<evidence type="ECO:0000259" key="4">
    <source>
        <dbReference type="PROSITE" id="PS50043"/>
    </source>
</evidence>
<evidence type="ECO:0000256" key="3">
    <source>
        <dbReference type="ARBA" id="ARBA00023163"/>
    </source>
</evidence>
<dbReference type="SUPFAM" id="SSF46894">
    <property type="entry name" value="C-terminal effector domain of the bipartite response regulators"/>
    <property type="match status" value="1"/>
</dbReference>
<evidence type="ECO:0000256" key="1">
    <source>
        <dbReference type="ARBA" id="ARBA00023015"/>
    </source>
</evidence>
<evidence type="ECO:0000313" key="5">
    <source>
        <dbReference type="EMBL" id="CDM70292.1"/>
    </source>
</evidence>
<keyword evidence="3" id="KW-0804">Transcription</keyword>
<dbReference type="Pfam" id="PF00196">
    <property type="entry name" value="GerE"/>
    <property type="match status" value="1"/>
</dbReference>
<keyword evidence="1" id="KW-0805">Transcription regulation</keyword>
<dbReference type="PATRIC" id="fig|1216932.3.peg.3144"/>